<keyword evidence="8" id="KW-1015">Disulfide bond</keyword>
<gene>
    <name evidence="12" type="ORF">GCM10009576_092660</name>
</gene>
<protein>
    <recommendedName>
        <fullName evidence="3">alpha-L-fucosidase</fullName>
        <ecNumber evidence="3">3.2.1.51</ecNumber>
    </recommendedName>
</protein>
<evidence type="ECO:0000256" key="1">
    <source>
        <dbReference type="ARBA" id="ARBA00004071"/>
    </source>
</evidence>
<comment type="similarity">
    <text evidence="2">Belongs to the glycosyl hydrolase 29 family.</text>
</comment>
<proteinExistence type="inferred from homology"/>
<name>A0ABN1SQG0_9ACTN</name>
<comment type="caution">
    <text evidence="12">The sequence shown here is derived from an EMBL/GenBank/DDBJ whole genome shotgun (WGS) entry which is preliminary data.</text>
</comment>
<dbReference type="SMART" id="SM00607">
    <property type="entry name" value="FTP"/>
    <property type="match status" value="1"/>
</dbReference>
<dbReference type="InterPro" id="IPR008979">
    <property type="entry name" value="Galactose-bd-like_sf"/>
</dbReference>
<dbReference type="InterPro" id="IPR016286">
    <property type="entry name" value="FUC_metazoa-typ"/>
</dbReference>
<dbReference type="PROSITE" id="PS50022">
    <property type="entry name" value="FA58C_3"/>
    <property type="match status" value="1"/>
</dbReference>
<evidence type="ECO:0000256" key="6">
    <source>
        <dbReference type="ARBA" id="ARBA00022801"/>
    </source>
</evidence>
<dbReference type="SUPFAM" id="SSF51445">
    <property type="entry name" value="(Trans)glycosidases"/>
    <property type="match status" value="1"/>
</dbReference>
<feature type="region of interest" description="Disordered" evidence="10">
    <location>
        <begin position="1"/>
        <end position="20"/>
    </location>
</feature>
<dbReference type="Pfam" id="PF01120">
    <property type="entry name" value="Alpha_L_fucos"/>
    <property type="match status" value="1"/>
</dbReference>
<evidence type="ECO:0000256" key="9">
    <source>
        <dbReference type="ARBA" id="ARBA00023295"/>
    </source>
</evidence>
<keyword evidence="9" id="KW-0326">Glycosidase</keyword>
<dbReference type="InterPro" id="IPR057739">
    <property type="entry name" value="Glyco_hydro_29_N"/>
</dbReference>
<dbReference type="Gene3D" id="2.60.120.260">
    <property type="entry name" value="Galactose-binding domain-like"/>
    <property type="match status" value="1"/>
</dbReference>
<dbReference type="PRINTS" id="PR00741">
    <property type="entry name" value="GLHYDRLASE29"/>
</dbReference>
<keyword evidence="5" id="KW-0732">Signal</keyword>
<dbReference type="SMART" id="SM00812">
    <property type="entry name" value="Alpha_L_fucos"/>
    <property type="match status" value="1"/>
</dbReference>
<dbReference type="PANTHER" id="PTHR10030:SF37">
    <property type="entry name" value="ALPHA-L-FUCOSIDASE-RELATED"/>
    <property type="match status" value="1"/>
</dbReference>
<sequence>MWALSGGQAEKPPADGSDPEAVGTILASLRFGMFVHFNPSSVVGREIGWGRNAYRPGEPPGNQYPDPSVVSDPVYDVAYRDFLPERDWASRLAATAKDAGMTYLVFTTKHHDGYPNFRTSNVTHSFYADYADTSMGRSGRDLTREISKAARDAGLKVGFYYSPRDWTQPDYVKGDYGTYYGYMMEHLQQLLTEYGKIDFLWYDHIPYAPMAHFRPPELLTVPRELQPGVLINDRGYNTMGFEPLPDDLAGDYFTPEQQVGAFDPTRPWESCITITPPDWSWQPDHDTSDVTTVVKTIVATAVGDGTLLLNVPPTRTGYPEDEVTQTLGEVGRWMATYKRAIIGTRGGPYHPSNIGGATYRDRTIYLHITGDTHPFPLRLPALKATVKSVATLADERAVPFIKDDKGDLLLDLSKLTRTGPDLVLTLAADRKLTVEDVTSGAISWDIVRPGRNLAAGKPVKQHSTAFGGVPERAVDGNTDGAWSSGTITHTNDATEAWWQVDLGSSTDIGQVWLWNRTDPCCSERLNNFWVMASDTGFTSGDLTESSTAPGATAVRIDGPAGDMRVVSLNGRGRYVRVQLEANNTPLSLAEVEVFAR</sequence>
<dbReference type="InterPro" id="IPR006585">
    <property type="entry name" value="FTP1"/>
</dbReference>
<dbReference type="Pfam" id="PF22633">
    <property type="entry name" value="F5_F8_type_C_2"/>
    <property type="match status" value="1"/>
</dbReference>
<evidence type="ECO:0000313" key="12">
    <source>
        <dbReference type="EMBL" id="GAA1001451.1"/>
    </source>
</evidence>
<evidence type="ECO:0000256" key="10">
    <source>
        <dbReference type="SAM" id="MobiDB-lite"/>
    </source>
</evidence>
<evidence type="ECO:0000256" key="2">
    <source>
        <dbReference type="ARBA" id="ARBA00007951"/>
    </source>
</evidence>
<dbReference type="InterPro" id="IPR000933">
    <property type="entry name" value="Glyco_hydro_29"/>
</dbReference>
<accession>A0ABN1SQG0</accession>
<dbReference type="InterPro" id="IPR000421">
    <property type="entry name" value="FA58C"/>
</dbReference>
<organism evidence="12 13">
    <name type="scientific">Streptomyces rhizosphaericus</name>
    <dbReference type="NCBI Taxonomy" id="114699"/>
    <lineage>
        <taxon>Bacteria</taxon>
        <taxon>Bacillati</taxon>
        <taxon>Actinomycetota</taxon>
        <taxon>Actinomycetes</taxon>
        <taxon>Kitasatosporales</taxon>
        <taxon>Streptomycetaceae</taxon>
        <taxon>Streptomyces</taxon>
        <taxon>Streptomyces violaceusniger group</taxon>
    </lineage>
</organism>
<keyword evidence="13" id="KW-1185">Reference proteome</keyword>
<dbReference type="Proteomes" id="UP001500033">
    <property type="component" value="Unassembled WGS sequence"/>
</dbReference>
<dbReference type="PANTHER" id="PTHR10030">
    <property type="entry name" value="ALPHA-L-FUCOSIDASE"/>
    <property type="match status" value="1"/>
</dbReference>
<dbReference type="InterPro" id="IPR017853">
    <property type="entry name" value="GH"/>
</dbReference>
<evidence type="ECO:0000313" key="13">
    <source>
        <dbReference type="Proteomes" id="UP001500033"/>
    </source>
</evidence>
<evidence type="ECO:0000256" key="4">
    <source>
        <dbReference type="ARBA" id="ARBA00022723"/>
    </source>
</evidence>
<evidence type="ECO:0000256" key="3">
    <source>
        <dbReference type="ARBA" id="ARBA00012662"/>
    </source>
</evidence>
<evidence type="ECO:0000256" key="7">
    <source>
        <dbReference type="ARBA" id="ARBA00022837"/>
    </source>
</evidence>
<evidence type="ECO:0000256" key="8">
    <source>
        <dbReference type="ARBA" id="ARBA00023157"/>
    </source>
</evidence>
<dbReference type="SUPFAM" id="SSF49785">
    <property type="entry name" value="Galactose-binding domain-like"/>
    <property type="match status" value="1"/>
</dbReference>
<evidence type="ECO:0000256" key="5">
    <source>
        <dbReference type="ARBA" id="ARBA00022729"/>
    </source>
</evidence>
<keyword evidence="7" id="KW-0106">Calcium</keyword>
<keyword evidence="4" id="KW-0479">Metal-binding</keyword>
<dbReference type="EMBL" id="BAAAIE010000124">
    <property type="protein sequence ID" value="GAA1001451.1"/>
    <property type="molecule type" value="Genomic_DNA"/>
</dbReference>
<reference evidence="12 13" key="1">
    <citation type="journal article" date="2019" name="Int. J. Syst. Evol. Microbiol.">
        <title>The Global Catalogue of Microorganisms (GCM) 10K type strain sequencing project: providing services to taxonomists for standard genome sequencing and annotation.</title>
        <authorList>
            <consortium name="The Broad Institute Genomics Platform"/>
            <consortium name="The Broad Institute Genome Sequencing Center for Infectious Disease"/>
            <person name="Wu L."/>
            <person name="Ma J."/>
        </authorList>
    </citation>
    <scope>NUCLEOTIDE SEQUENCE [LARGE SCALE GENOMIC DNA]</scope>
    <source>
        <strain evidence="12 13">JCM 11445</strain>
    </source>
</reference>
<dbReference type="EC" id="3.2.1.51" evidence="3"/>
<feature type="domain" description="F5/8 type C" evidence="11">
    <location>
        <begin position="434"/>
        <end position="596"/>
    </location>
</feature>
<comment type="function">
    <text evidence="1">Alpha-L-fucosidase is responsible for hydrolyzing the alpha-1,6-linked fucose joined to the reducing-end N-acetylglucosamine of the carbohydrate moieties of glycoproteins.</text>
</comment>
<keyword evidence="6" id="KW-0378">Hydrolase</keyword>
<dbReference type="Gene3D" id="3.20.20.80">
    <property type="entry name" value="Glycosidases"/>
    <property type="match status" value="1"/>
</dbReference>
<evidence type="ECO:0000259" key="11">
    <source>
        <dbReference type="PROSITE" id="PS50022"/>
    </source>
</evidence>